<evidence type="ECO:0000313" key="15">
    <source>
        <dbReference type="Proteomes" id="UP000322634"/>
    </source>
</evidence>
<sequence>MTEVPGAWYNVLPDLGFELPPDVPPPGRSGSPRTTPRTTTLRVPPALIRQEVGGKSWIPIPDEVAQRYRQWRPTPLRRAAAFERALGTRCAIFYKYEGGNLSGSHKLNSAVAQAYYYRRAGATRLVVGTGAGQWGTAVAAACAMFGLACTVYMVRSSYADKPYRRTMMEMLGASVLPSPSDRTEVGRRARADGQEQGSLSIALAEALTDAREPGGYFCTGSGETYTILHQTVIGLEAAAQLAEAGRAPDVVIASLGAGSNFGGLCMPFIGPADGPRPRCVAVEPAACPTLTRGRYAYDFTDASRSTPLQKMYTLGHTFAPERIHAGGLRYHGASKLVSALYDRKLIEAAAHPQRAVFASAVEFAKAEGVLPAPESAHAVHGAVVEARRADDEGVRRTILLGVSGHGLLDMAAYAAFHDGTMRDSAAAPERIAAALDRLPAQPAAVGVSARLGARTVR</sequence>
<evidence type="ECO:0000256" key="9">
    <source>
        <dbReference type="ARBA" id="ARBA00023141"/>
    </source>
</evidence>
<dbReference type="Gene3D" id="3.40.50.1100">
    <property type="match status" value="2"/>
</dbReference>
<keyword evidence="10" id="KW-0456">Lyase</keyword>
<dbReference type="PANTHER" id="PTHR48077">
    <property type="entry name" value="TRYPTOPHAN SYNTHASE-RELATED"/>
    <property type="match status" value="1"/>
</dbReference>
<gene>
    <name evidence="14" type="ORF">FXF65_30920</name>
</gene>
<dbReference type="GO" id="GO:0005737">
    <property type="term" value="C:cytoplasm"/>
    <property type="evidence" value="ECO:0007669"/>
    <property type="project" value="TreeGrafter"/>
</dbReference>
<keyword evidence="6" id="KW-0028">Amino-acid biosynthesis</keyword>
<dbReference type="Pfam" id="PF00291">
    <property type="entry name" value="PALP"/>
    <property type="match status" value="1"/>
</dbReference>
<keyword evidence="9" id="KW-0057">Aromatic amino acid biosynthesis</keyword>
<dbReference type="NCBIfam" id="NF009057">
    <property type="entry name" value="PRK12391.1"/>
    <property type="match status" value="1"/>
</dbReference>
<comment type="subunit">
    <text evidence="4">Tetramer of two alpha and two beta chains.</text>
</comment>
<feature type="region of interest" description="Disordered" evidence="12">
    <location>
        <begin position="19"/>
        <end position="39"/>
    </location>
</feature>
<organism evidence="14 15">
    <name type="scientific">Actinomadura syzygii</name>
    <dbReference type="NCBI Taxonomy" id="1427538"/>
    <lineage>
        <taxon>Bacteria</taxon>
        <taxon>Bacillati</taxon>
        <taxon>Actinomycetota</taxon>
        <taxon>Actinomycetes</taxon>
        <taxon>Streptosporangiales</taxon>
        <taxon>Thermomonosporaceae</taxon>
        <taxon>Actinomadura</taxon>
    </lineage>
</organism>
<comment type="pathway">
    <text evidence="2">Amino-acid biosynthesis; L-tryptophan biosynthesis; L-tryptophan from chorismate: step 5/5.</text>
</comment>
<proteinExistence type="inferred from homology"/>
<evidence type="ECO:0000256" key="4">
    <source>
        <dbReference type="ARBA" id="ARBA00011270"/>
    </source>
</evidence>
<dbReference type="InterPro" id="IPR001926">
    <property type="entry name" value="TrpB-like_PALP"/>
</dbReference>
<dbReference type="InterPro" id="IPR023026">
    <property type="entry name" value="Trp_synth_beta/beta-like"/>
</dbReference>
<accession>A0A5D0TYB6</accession>
<dbReference type="GO" id="GO:0004834">
    <property type="term" value="F:tryptophan synthase activity"/>
    <property type="evidence" value="ECO:0007669"/>
    <property type="project" value="UniProtKB-EC"/>
</dbReference>
<evidence type="ECO:0000256" key="3">
    <source>
        <dbReference type="ARBA" id="ARBA00009982"/>
    </source>
</evidence>
<evidence type="ECO:0000259" key="13">
    <source>
        <dbReference type="Pfam" id="PF00291"/>
    </source>
</evidence>
<comment type="cofactor">
    <cofactor evidence="1">
        <name>pyridoxal 5'-phosphate</name>
        <dbReference type="ChEBI" id="CHEBI:597326"/>
    </cofactor>
</comment>
<protein>
    <recommendedName>
        <fullName evidence="5">tryptophan synthase</fullName>
        <ecNumber evidence="5">4.2.1.20</ecNumber>
    </recommendedName>
</protein>
<evidence type="ECO:0000256" key="10">
    <source>
        <dbReference type="ARBA" id="ARBA00023239"/>
    </source>
</evidence>
<dbReference type="EC" id="4.2.1.20" evidence="5"/>
<evidence type="ECO:0000313" key="14">
    <source>
        <dbReference type="EMBL" id="TYC10335.1"/>
    </source>
</evidence>
<evidence type="ECO:0000256" key="1">
    <source>
        <dbReference type="ARBA" id="ARBA00001933"/>
    </source>
</evidence>
<evidence type="ECO:0000256" key="8">
    <source>
        <dbReference type="ARBA" id="ARBA00022898"/>
    </source>
</evidence>
<dbReference type="Proteomes" id="UP000322634">
    <property type="component" value="Unassembled WGS sequence"/>
</dbReference>
<keyword evidence="8" id="KW-0663">Pyridoxal phosphate</keyword>
<dbReference type="SUPFAM" id="SSF53686">
    <property type="entry name" value="Tryptophan synthase beta subunit-like PLP-dependent enzymes"/>
    <property type="match status" value="1"/>
</dbReference>
<dbReference type="GO" id="GO:0052684">
    <property type="term" value="F:L-serine hydro-lyase (adding indole, L-tryptophan-forming) activity"/>
    <property type="evidence" value="ECO:0007669"/>
    <property type="project" value="TreeGrafter"/>
</dbReference>
<evidence type="ECO:0000256" key="2">
    <source>
        <dbReference type="ARBA" id="ARBA00004733"/>
    </source>
</evidence>
<comment type="similarity">
    <text evidence="3">Belongs to the TrpB family.</text>
</comment>
<dbReference type="PIRSF" id="PIRSF001413">
    <property type="entry name" value="Trp_syn_beta"/>
    <property type="match status" value="1"/>
</dbReference>
<comment type="catalytic activity">
    <reaction evidence="11">
        <text>(1S,2R)-1-C-(indol-3-yl)glycerol 3-phosphate + L-serine = D-glyceraldehyde 3-phosphate + L-tryptophan + H2O</text>
        <dbReference type="Rhea" id="RHEA:10532"/>
        <dbReference type="ChEBI" id="CHEBI:15377"/>
        <dbReference type="ChEBI" id="CHEBI:33384"/>
        <dbReference type="ChEBI" id="CHEBI:57912"/>
        <dbReference type="ChEBI" id="CHEBI:58866"/>
        <dbReference type="ChEBI" id="CHEBI:59776"/>
        <dbReference type="EC" id="4.2.1.20"/>
    </reaction>
</comment>
<dbReference type="EMBL" id="VSFF01000012">
    <property type="protein sequence ID" value="TYC10335.1"/>
    <property type="molecule type" value="Genomic_DNA"/>
</dbReference>
<evidence type="ECO:0000256" key="5">
    <source>
        <dbReference type="ARBA" id="ARBA00012043"/>
    </source>
</evidence>
<comment type="caution">
    <text evidence="14">The sequence shown here is derived from an EMBL/GenBank/DDBJ whole genome shotgun (WGS) entry which is preliminary data.</text>
</comment>
<feature type="domain" description="Tryptophan synthase beta chain-like PALP" evidence="13">
    <location>
        <begin position="71"/>
        <end position="404"/>
    </location>
</feature>
<evidence type="ECO:0000256" key="11">
    <source>
        <dbReference type="ARBA" id="ARBA00049047"/>
    </source>
</evidence>
<reference evidence="14 15" key="1">
    <citation type="submission" date="2019-08" db="EMBL/GenBank/DDBJ databases">
        <title>Actinomadura sp. nov. CYP1-5 isolated from mountain soil.</title>
        <authorList>
            <person name="Songsumanus A."/>
            <person name="Kuncharoen N."/>
            <person name="Kudo T."/>
            <person name="Yuki M."/>
            <person name="Igarashi Y."/>
            <person name="Tanasupawat S."/>
        </authorList>
    </citation>
    <scope>NUCLEOTIDE SEQUENCE [LARGE SCALE GENOMIC DNA]</scope>
    <source>
        <strain evidence="14 15">GKU157</strain>
    </source>
</reference>
<dbReference type="InterPro" id="IPR036052">
    <property type="entry name" value="TrpB-like_PALP_sf"/>
</dbReference>
<dbReference type="OrthoDB" id="9766131at2"/>
<dbReference type="RefSeq" id="WP_148353588.1">
    <property type="nucleotide sequence ID" value="NZ_JBHSBF010000006.1"/>
</dbReference>
<evidence type="ECO:0000256" key="12">
    <source>
        <dbReference type="SAM" id="MobiDB-lite"/>
    </source>
</evidence>
<evidence type="ECO:0000256" key="7">
    <source>
        <dbReference type="ARBA" id="ARBA00022822"/>
    </source>
</evidence>
<evidence type="ECO:0000256" key="6">
    <source>
        <dbReference type="ARBA" id="ARBA00022605"/>
    </source>
</evidence>
<keyword evidence="15" id="KW-1185">Reference proteome</keyword>
<dbReference type="PANTHER" id="PTHR48077:SF6">
    <property type="entry name" value="TRYPTOPHAN SYNTHASE"/>
    <property type="match status" value="1"/>
</dbReference>
<name>A0A5D0TYB6_9ACTN</name>
<dbReference type="AlphaFoldDB" id="A0A5D0TYB6"/>
<keyword evidence="7" id="KW-0822">Tryptophan biosynthesis</keyword>
<feature type="compositionally biased region" description="Low complexity" evidence="12">
    <location>
        <begin position="28"/>
        <end position="39"/>
    </location>
</feature>